<feature type="domain" description="VOC" evidence="1">
    <location>
        <begin position="4"/>
        <end position="124"/>
    </location>
</feature>
<sequence>MKHAINWFEIPVTNYERAKEFYSTVMDSEITDYHMPEQNMKYGMFTHDRDNNGVGGGLVEAEGQIPTSDGPTLYLNGGDDLSLPLGKVETAGGKIIMPKTDIGENGFMAQFIDTEGNRIALHSFM</sequence>
<dbReference type="CDD" id="cd07247">
    <property type="entry name" value="SgaA_N_like"/>
    <property type="match status" value="1"/>
</dbReference>
<gene>
    <name evidence="2" type="ORF">FUA22_14290</name>
</gene>
<dbReference type="PROSITE" id="PS51819">
    <property type="entry name" value="VOC"/>
    <property type="match status" value="1"/>
</dbReference>
<evidence type="ECO:0000313" key="3">
    <source>
        <dbReference type="Proteomes" id="UP000321080"/>
    </source>
</evidence>
<protein>
    <submittedName>
        <fullName evidence="2">VOC family protein</fullName>
    </submittedName>
</protein>
<dbReference type="SUPFAM" id="SSF54593">
    <property type="entry name" value="Glyoxalase/Bleomycin resistance protein/Dihydroxybiphenyl dioxygenase"/>
    <property type="match status" value="1"/>
</dbReference>
<evidence type="ECO:0000259" key="1">
    <source>
        <dbReference type="PROSITE" id="PS51819"/>
    </source>
</evidence>
<organism evidence="2 3">
    <name type="scientific">Seonamhaeicola maritimus</name>
    <dbReference type="NCBI Taxonomy" id="2591822"/>
    <lineage>
        <taxon>Bacteria</taxon>
        <taxon>Pseudomonadati</taxon>
        <taxon>Bacteroidota</taxon>
        <taxon>Flavobacteriia</taxon>
        <taxon>Flavobacteriales</taxon>
        <taxon>Flavobacteriaceae</taxon>
    </lineage>
</organism>
<dbReference type="RefSeq" id="WP_147769276.1">
    <property type="nucleotide sequence ID" value="NZ_VRKQ01000016.1"/>
</dbReference>
<dbReference type="EMBL" id="VRKQ01000016">
    <property type="protein sequence ID" value="TXG35671.1"/>
    <property type="molecule type" value="Genomic_DNA"/>
</dbReference>
<reference evidence="2 3" key="1">
    <citation type="submission" date="2019-08" db="EMBL/GenBank/DDBJ databases">
        <title>Seonamhaeicola sediminis sp. nov., isolated from marine sediment.</title>
        <authorList>
            <person name="Cao W.R."/>
        </authorList>
    </citation>
    <scope>NUCLEOTIDE SEQUENCE [LARGE SCALE GENOMIC DNA]</scope>
    <source>
        <strain evidence="2 3">1505</strain>
    </source>
</reference>
<dbReference type="InterPro" id="IPR052164">
    <property type="entry name" value="Anthracycline_SecMetBiosynth"/>
</dbReference>
<proteinExistence type="predicted"/>
<dbReference type="AlphaFoldDB" id="A0A5C7GG91"/>
<dbReference type="PANTHER" id="PTHR33993">
    <property type="entry name" value="GLYOXALASE-RELATED"/>
    <property type="match status" value="1"/>
</dbReference>
<dbReference type="Pfam" id="PF00903">
    <property type="entry name" value="Glyoxalase"/>
    <property type="match status" value="1"/>
</dbReference>
<dbReference type="Proteomes" id="UP000321080">
    <property type="component" value="Unassembled WGS sequence"/>
</dbReference>
<dbReference type="InterPro" id="IPR037523">
    <property type="entry name" value="VOC_core"/>
</dbReference>
<comment type="caution">
    <text evidence="2">The sequence shown here is derived from an EMBL/GenBank/DDBJ whole genome shotgun (WGS) entry which is preliminary data.</text>
</comment>
<dbReference type="Gene3D" id="3.10.180.10">
    <property type="entry name" value="2,3-Dihydroxybiphenyl 1,2-Dioxygenase, domain 1"/>
    <property type="match status" value="1"/>
</dbReference>
<dbReference type="OrthoDB" id="9804235at2"/>
<accession>A0A5C7GG91</accession>
<dbReference type="PANTHER" id="PTHR33993:SF2">
    <property type="entry name" value="VOC DOMAIN-CONTAINING PROTEIN"/>
    <property type="match status" value="1"/>
</dbReference>
<dbReference type="InterPro" id="IPR029068">
    <property type="entry name" value="Glyas_Bleomycin-R_OHBP_Dase"/>
</dbReference>
<evidence type="ECO:0000313" key="2">
    <source>
        <dbReference type="EMBL" id="TXG35671.1"/>
    </source>
</evidence>
<keyword evidence="3" id="KW-1185">Reference proteome</keyword>
<dbReference type="InterPro" id="IPR004360">
    <property type="entry name" value="Glyas_Fos-R_dOase_dom"/>
</dbReference>
<name>A0A5C7GG91_9FLAO</name>